<dbReference type="SUPFAM" id="SSF56645">
    <property type="entry name" value="Acyl-CoA dehydrogenase NM domain-like"/>
    <property type="match status" value="1"/>
</dbReference>
<dbReference type="GO" id="GO:0016627">
    <property type="term" value="F:oxidoreductase activity, acting on the CH-CH group of donors"/>
    <property type="evidence" value="ECO:0007669"/>
    <property type="project" value="InterPro"/>
</dbReference>
<dbReference type="GO" id="GO:0050660">
    <property type="term" value="F:flavin adenine dinucleotide binding"/>
    <property type="evidence" value="ECO:0007669"/>
    <property type="project" value="InterPro"/>
</dbReference>
<dbReference type="InterPro" id="IPR036250">
    <property type="entry name" value="AcylCo_DH-like_C"/>
</dbReference>
<dbReference type="Pfam" id="PF02771">
    <property type="entry name" value="Acyl-CoA_dh_N"/>
    <property type="match status" value="1"/>
</dbReference>
<dbReference type="PANTHER" id="PTHR43292:SF3">
    <property type="entry name" value="ACYL-COA DEHYDROGENASE FADE29"/>
    <property type="match status" value="1"/>
</dbReference>
<reference evidence="9" key="1">
    <citation type="submission" date="2020-05" db="EMBL/GenBank/DDBJ databases">
        <authorList>
            <person name="Chiriac C."/>
            <person name="Salcher M."/>
            <person name="Ghai R."/>
            <person name="Kavagutti S V."/>
        </authorList>
    </citation>
    <scope>NUCLEOTIDE SEQUENCE</scope>
</reference>
<dbReference type="Pfam" id="PF02770">
    <property type="entry name" value="Acyl-CoA_dh_M"/>
    <property type="match status" value="1"/>
</dbReference>
<dbReference type="InterPro" id="IPR006091">
    <property type="entry name" value="Acyl-CoA_Oxase/DH_mid-dom"/>
</dbReference>
<organism evidence="9">
    <name type="scientific">freshwater metagenome</name>
    <dbReference type="NCBI Taxonomy" id="449393"/>
    <lineage>
        <taxon>unclassified sequences</taxon>
        <taxon>metagenomes</taxon>
        <taxon>ecological metagenomes</taxon>
    </lineage>
</organism>
<dbReference type="InterPro" id="IPR046373">
    <property type="entry name" value="Acyl-CoA_Oxase/DH_mid-dom_sf"/>
</dbReference>
<evidence type="ECO:0000259" key="8">
    <source>
        <dbReference type="Pfam" id="PF02771"/>
    </source>
</evidence>
<dbReference type="InterPro" id="IPR052161">
    <property type="entry name" value="Mycobact_Acyl-CoA_DH"/>
</dbReference>
<sequence length="395" mass="43019">MHLRDSESDAQFRFEVREWLHGAVASLPEHPATEDWPGRRAFDANWQGLLFEAGYAGINWPSEHGGRGATPTEHLIFLEESAEAKAPDVGIGFVGQMHAGPTIIAEGTEAQKAHHLRGILTGDHAWCQGFSEPGSGSDLASLRTRAFRDGDDYVVSGQKIWTSHAMAADYCEMLVRTDPNELKHKGISWLIMPMDLPGIDVRPLVTVHGSTEFAELFLDEVRVPVANLVGEENDGWRVANVTLSFERGTGFVGELLDTTSVFRDLIALARSTKRHGSTVWDDDGIRHEFGVLGADLDALWAFTKRNVSQGARGGMVMGSGSGFKVAFATTQHRLGDLALRVLDRASLSLDDIGGKPTGELVHSKLHAFAISLGGGTTQIQQNIIAERVLGLPRER</sequence>
<comment type="similarity">
    <text evidence="2">Belongs to the acyl-CoA dehydrogenase family.</text>
</comment>
<dbReference type="FunFam" id="2.40.110.10:FF:000011">
    <property type="entry name" value="Acyl-CoA dehydrogenase FadE34"/>
    <property type="match status" value="1"/>
</dbReference>
<dbReference type="SUPFAM" id="SSF47203">
    <property type="entry name" value="Acyl-CoA dehydrogenase C-terminal domain-like"/>
    <property type="match status" value="1"/>
</dbReference>
<dbReference type="InterPro" id="IPR009100">
    <property type="entry name" value="AcylCoA_DH/oxidase_NM_dom_sf"/>
</dbReference>
<dbReference type="Gene3D" id="1.10.540.10">
    <property type="entry name" value="Acyl-CoA dehydrogenase/oxidase, N-terminal domain"/>
    <property type="match status" value="1"/>
</dbReference>
<dbReference type="Pfam" id="PF00441">
    <property type="entry name" value="Acyl-CoA_dh_1"/>
    <property type="match status" value="1"/>
</dbReference>
<dbReference type="InterPro" id="IPR009075">
    <property type="entry name" value="AcylCo_DH/oxidase_C"/>
</dbReference>
<dbReference type="Gene3D" id="2.40.110.10">
    <property type="entry name" value="Butyryl-CoA Dehydrogenase, subunit A, domain 2"/>
    <property type="match status" value="1"/>
</dbReference>
<evidence type="ECO:0000256" key="5">
    <source>
        <dbReference type="ARBA" id="ARBA00023002"/>
    </source>
</evidence>
<proteinExistence type="inferred from homology"/>
<dbReference type="InterPro" id="IPR037069">
    <property type="entry name" value="AcylCoA_DH/ox_N_sf"/>
</dbReference>
<name>A0A6J5ZSL6_9ZZZZ</name>
<dbReference type="Gene3D" id="1.20.140.10">
    <property type="entry name" value="Butyryl-CoA Dehydrogenase, subunit A, domain 3"/>
    <property type="match status" value="1"/>
</dbReference>
<feature type="domain" description="Acyl-CoA dehydrogenase/oxidase N-terminal" evidence="8">
    <location>
        <begin position="7"/>
        <end position="123"/>
    </location>
</feature>
<accession>A0A6J5ZSL6</accession>
<feature type="domain" description="Acyl-CoA dehydrogenase/oxidase C-terminal" evidence="6">
    <location>
        <begin position="233"/>
        <end position="389"/>
    </location>
</feature>
<dbReference type="EMBL" id="CAESAL010000046">
    <property type="protein sequence ID" value="CAB4343650.1"/>
    <property type="molecule type" value="Genomic_DNA"/>
</dbReference>
<keyword evidence="4" id="KW-0274">FAD</keyword>
<protein>
    <submittedName>
        <fullName evidence="9">Unannotated protein</fullName>
    </submittedName>
</protein>
<dbReference type="PANTHER" id="PTHR43292">
    <property type="entry name" value="ACYL-COA DEHYDROGENASE"/>
    <property type="match status" value="1"/>
</dbReference>
<keyword evidence="3" id="KW-0285">Flavoprotein</keyword>
<evidence type="ECO:0000256" key="4">
    <source>
        <dbReference type="ARBA" id="ARBA00022827"/>
    </source>
</evidence>
<evidence type="ECO:0000259" key="7">
    <source>
        <dbReference type="Pfam" id="PF02770"/>
    </source>
</evidence>
<evidence type="ECO:0000256" key="1">
    <source>
        <dbReference type="ARBA" id="ARBA00001974"/>
    </source>
</evidence>
<dbReference type="InterPro" id="IPR013786">
    <property type="entry name" value="AcylCoA_DH/ox_N"/>
</dbReference>
<evidence type="ECO:0000256" key="3">
    <source>
        <dbReference type="ARBA" id="ARBA00022630"/>
    </source>
</evidence>
<evidence type="ECO:0000256" key="2">
    <source>
        <dbReference type="ARBA" id="ARBA00009347"/>
    </source>
</evidence>
<dbReference type="GO" id="GO:0005886">
    <property type="term" value="C:plasma membrane"/>
    <property type="evidence" value="ECO:0007669"/>
    <property type="project" value="TreeGrafter"/>
</dbReference>
<keyword evidence="5" id="KW-0560">Oxidoreductase</keyword>
<feature type="domain" description="Acyl-CoA oxidase/dehydrogenase middle" evidence="7">
    <location>
        <begin position="127"/>
        <end position="221"/>
    </location>
</feature>
<evidence type="ECO:0000313" key="9">
    <source>
        <dbReference type="EMBL" id="CAB4343650.1"/>
    </source>
</evidence>
<evidence type="ECO:0000259" key="6">
    <source>
        <dbReference type="Pfam" id="PF00441"/>
    </source>
</evidence>
<dbReference type="AlphaFoldDB" id="A0A6J5ZSL6"/>
<comment type="cofactor">
    <cofactor evidence="1">
        <name>FAD</name>
        <dbReference type="ChEBI" id="CHEBI:57692"/>
    </cofactor>
</comment>
<gene>
    <name evidence="9" type="ORF">UFOPK3331_01256</name>
</gene>